<proteinExistence type="predicted"/>
<dbReference type="EMBL" id="JAHFVK010000002">
    <property type="protein sequence ID" value="MBT2134866.1"/>
    <property type="molecule type" value="Genomic_DNA"/>
</dbReference>
<organism evidence="1 2">
    <name type="scientific">Croceibacterium selenioxidans</name>
    <dbReference type="NCBI Taxonomy" id="2838833"/>
    <lineage>
        <taxon>Bacteria</taxon>
        <taxon>Pseudomonadati</taxon>
        <taxon>Pseudomonadota</taxon>
        <taxon>Alphaproteobacteria</taxon>
        <taxon>Sphingomonadales</taxon>
        <taxon>Erythrobacteraceae</taxon>
        <taxon>Croceibacterium</taxon>
    </lineage>
</organism>
<evidence type="ECO:0000313" key="1">
    <source>
        <dbReference type="EMBL" id="MBT2134866.1"/>
    </source>
</evidence>
<comment type="caution">
    <text evidence="1">The sequence shown here is derived from an EMBL/GenBank/DDBJ whole genome shotgun (WGS) entry which is preliminary data.</text>
</comment>
<dbReference type="InterPro" id="IPR013433">
    <property type="entry name" value="PHA_gran_rgn"/>
</dbReference>
<reference evidence="1 2" key="1">
    <citation type="submission" date="2021-05" db="EMBL/GenBank/DDBJ databases">
        <title>Croceibacterium sp. LX-88 genome sequence.</title>
        <authorList>
            <person name="Luo X."/>
        </authorList>
    </citation>
    <scope>NUCLEOTIDE SEQUENCE [LARGE SCALE GENOMIC DNA]</scope>
    <source>
        <strain evidence="1 2">LX-88</strain>
    </source>
</reference>
<dbReference type="Proteomes" id="UP000811255">
    <property type="component" value="Unassembled WGS sequence"/>
</dbReference>
<name>A0ABS5W5V8_9SPHN</name>
<keyword evidence="2" id="KW-1185">Reference proteome</keyword>
<dbReference type="RefSeq" id="WP_214536479.1">
    <property type="nucleotide sequence ID" value="NZ_JAHFVK010000002.1"/>
</dbReference>
<accession>A0ABS5W5V8</accession>
<protein>
    <submittedName>
        <fullName evidence="1">Polyhydroxyalkanoic acid system family protein</fullName>
    </submittedName>
</protein>
<evidence type="ECO:0000313" key="2">
    <source>
        <dbReference type="Proteomes" id="UP000811255"/>
    </source>
</evidence>
<gene>
    <name evidence="1" type="ORF">KK137_11025</name>
</gene>
<dbReference type="Pfam" id="PF09650">
    <property type="entry name" value="PHA_gran_rgn"/>
    <property type="match status" value="1"/>
</dbReference>
<sequence>MEVAIPHSLGREEVRRRLQANSHRIADSIPGGMAEVVTQWPSEDRMTMAIAAMGQELRAHIDIEDQQVLFHVDLPPALGFIQPIVEGAIRQQSHKLLAPPSA</sequence>